<evidence type="ECO:0000313" key="2">
    <source>
        <dbReference type="EMBL" id="MEE6310364.1"/>
    </source>
</evidence>
<keyword evidence="3" id="KW-0560">Oxidoreductase</keyword>
<gene>
    <name evidence="2" type="ORF">V1634_26345</name>
    <name evidence="3" type="ORF">V1634_32365</name>
</gene>
<comment type="caution">
    <text evidence="3">The sequence shown here is derived from an EMBL/GenBank/DDBJ whole genome shotgun (WGS) entry which is preliminary data.</text>
</comment>
<evidence type="ECO:0000313" key="4">
    <source>
        <dbReference type="Proteomes" id="UP001339911"/>
    </source>
</evidence>
<dbReference type="Gene3D" id="3.50.50.60">
    <property type="entry name" value="FAD/NAD(P)-binding domain"/>
    <property type="match status" value="1"/>
</dbReference>
<dbReference type="PANTHER" id="PTHR43422">
    <property type="entry name" value="THIAMINE THIAZOLE SYNTHASE"/>
    <property type="match status" value="1"/>
</dbReference>
<protein>
    <submittedName>
        <fullName evidence="3">FAD-dependent monooxygenase</fullName>
    </submittedName>
</protein>
<feature type="domain" description="FAD-binding" evidence="1">
    <location>
        <begin position="9"/>
        <end position="336"/>
    </location>
</feature>
<keyword evidence="4" id="KW-1185">Reference proteome</keyword>
<organism evidence="3 4">
    <name type="scientific">Plantactinospora veratri</name>
    <dbReference type="NCBI Taxonomy" id="1436122"/>
    <lineage>
        <taxon>Bacteria</taxon>
        <taxon>Bacillati</taxon>
        <taxon>Actinomycetota</taxon>
        <taxon>Actinomycetes</taxon>
        <taxon>Micromonosporales</taxon>
        <taxon>Micromonosporaceae</taxon>
        <taxon>Plantactinospora</taxon>
    </lineage>
</organism>
<dbReference type="EMBL" id="JAZGQL010000035">
    <property type="protein sequence ID" value="MEE6311528.1"/>
    <property type="molecule type" value="Genomic_DNA"/>
</dbReference>
<dbReference type="GO" id="GO:0004497">
    <property type="term" value="F:monooxygenase activity"/>
    <property type="evidence" value="ECO:0007669"/>
    <property type="project" value="UniProtKB-KW"/>
</dbReference>
<dbReference type="Pfam" id="PF01494">
    <property type="entry name" value="FAD_binding_3"/>
    <property type="match status" value="1"/>
</dbReference>
<reference evidence="3 4" key="1">
    <citation type="submission" date="2024-01" db="EMBL/GenBank/DDBJ databases">
        <title>Genome insights into Plantactinospora veratri sp. nov.</title>
        <authorList>
            <person name="Wang L."/>
        </authorList>
    </citation>
    <scope>NUCLEOTIDE SEQUENCE [LARGE SCALE GENOMIC DNA]</scope>
    <source>
        <strain evidence="3 4">NEAU-FHS4</strain>
    </source>
</reference>
<proteinExistence type="predicted"/>
<dbReference type="PANTHER" id="PTHR43422:SF3">
    <property type="entry name" value="THIAMINE THIAZOLE SYNTHASE"/>
    <property type="match status" value="1"/>
</dbReference>
<dbReference type="InterPro" id="IPR036188">
    <property type="entry name" value="FAD/NAD-bd_sf"/>
</dbReference>
<evidence type="ECO:0000259" key="1">
    <source>
        <dbReference type="Pfam" id="PF01494"/>
    </source>
</evidence>
<dbReference type="SUPFAM" id="SSF51905">
    <property type="entry name" value="FAD/NAD(P)-binding domain"/>
    <property type="match status" value="1"/>
</dbReference>
<dbReference type="Proteomes" id="UP001339911">
    <property type="component" value="Unassembled WGS sequence"/>
</dbReference>
<sequence>MDAKGNGHAVVIGASIAGLLAARALSEAYDRVTVLDRDDLPDQPTPRRGVPQSRQLHVLLTRGAQILEEFFPGVTDDLVAAGALRLDPQVETTYYLDGRAIASAPSGFSVLGVTRPLVEYHVRQRVERLPNVVVRPGVEAVGLLTGPDGAAVTGVRTTGSDTPEPADLVVDAAGRGSRALAWLREVGVAEPDSSRVDVDVVYVTRSYRWEPGHLDGRHGLLIVPMPGTPRGGAAVHVEGDRWVVALFGLAGDTPPVDDEGMLAFAESLPVPDLADLLREAKPLDDPVKMRYPASERWHFEKARRRPDGFVVVGDALCSFNPTYGQGMSVAAMEALILRDLTRAGTAGLPGRFYRAAAKAIDAAWALSVGGDLRFPEIAGHRSAVDRMLARYLDRYRLAATVDPTLARTFLGVAQMLAPATAMVAPGHLVRVFRGTRRARARRAVQAPTRRRAG</sequence>
<evidence type="ECO:0000313" key="3">
    <source>
        <dbReference type="EMBL" id="MEE6311528.1"/>
    </source>
</evidence>
<dbReference type="EMBL" id="JAZGQL010000026">
    <property type="protein sequence ID" value="MEE6310364.1"/>
    <property type="molecule type" value="Genomic_DNA"/>
</dbReference>
<keyword evidence="3" id="KW-0503">Monooxygenase</keyword>
<dbReference type="InterPro" id="IPR002938">
    <property type="entry name" value="FAD-bd"/>
</dbReference>
<name>A0ABU7SNI7_9ACTN</name>
<dbReference type="RefSeq" id="WP_331210587.1">
    <property type="nucleotide sequence ID" value="NZ_JAZGQL010000026.1"/>
</dbReference>
<accession>A0ABU7SNI7</accession>